<evidence type="ECO:0000256" key="7">
    <source>
        <dbReference type="ARBA" id="ARBA00023180"/>
    </source>
</evidence>
<dbReference type="KEGG" id="pmrn:116950701"/>
<keyword evidence="8" id="KW-0449">Lipoprotein</keyword>
<keyword evidence="5" id="KW-0732">Signal</keyword>
<feature type="domain" description="Repulsive guidance molecule C-terminal" evidence="10">
    <location>
        <begin position="189"/>
        <end position="432"/>
    </location>
</feature>
<gene>
    <name evidence="13" type="primary">LOC116950701</name>
</gene>
<protein>
    <submittedName>
        <fullName evidence="13">Repulsive guidance molecule A-like isoform X1</fullName>
    </submittedName>
</protein>
<dbReference type="Proteomes" id="UP001318040">
    <property type="component" value="Chromosome 40"/>
</dbReference>
<evidence type="ECO:0000256" key="1">
    <source>
        <dbReference type="ARBA" id="ARBA00004609"/>
    </source>
</evidence>
<keyword evidence="7" id="KW-0325">Glycoprotein</keyword>
<dbReference type="InterPro" id="IPR009496">
    <property type="entry name" value="RGM_C"/>
</dbReference>
<dbReference type="Pfam" id="PF06534">
    <property type="entry name" value="RGM_C"/>
    <property type="match status" value="1"/>
</dbReference>
<dbReference type="GO" id="GO:0030509">
    <property type="term" value="P:BMP signaling pathway"/>
    <property type="evidence" value="ECO:0007669"/>
    <property type="project" value="TreeGrafter"/>
</dbReference>
<keyword evidence="4" id="KW-0336">GPI-anchor</keyword>
<dbReference type="GO" id="GO:0098552">
    <property type="term" value="C:side of membrane"/>
    <property type="evidence" value="ECO:0007669"/>
    <property type="project" value="UniProtKB-KW"/>
</dbReference>
<dbReference type="PANTHER" id="PTHR31428">
    <property type="entry name" value="RGM DOMAIN FAMILY MEMBER DRAG-1"/>
    <property type="match status" value="1"/>
</dbReference>
<dbReference type="PANTHER" id="PTHR31428:SF6">
    <property type="entry name" value="REPULSIVE GUIDANCE MOLECULE B HOMOLOG DRAG-1"/>
    <property type="match status" value="1"/>
</dbReference>
<evidence type="ECO:0000259" key="11">
    <source>
        <dbReference type="Pfam" id="PF06535"/>
    </source>
</evidence>
<dbReference type="Pfam" id="PF06535">
    <property type="entry name" value="RGM_N"/>
    <property type="match status" value="1"/>
</dbReference>
<dbReference type="GO" id="GO:0005886">
    <property type="term" value="C:plasma membrane"/>
    <property type="evidence" value="ECO:0007669"/>
    <property type="project" value="UniProtKB-SubCell"/>
</dbReference>
<evidence type="ECO:0000313" key="13">
    <source>
        <dbReference type="RefSeq" id="XP_032824568.1"/>
    </source>
</evidence>
<dbReference type="AlphaFoldDB" id="A0AAJ7TXM1"/>
<keyword evidence="6" id="KW-0472">Membrane</keyword>
<dbReference type="InterPro" id="IPR010536">
    <property type="entry name" value="RGM_N"/>
</dbReference>
<evidence type="ECO:0000256" key="6">
    <source>
        <dbReference type="ARBA" id="ARBA00023136"/>
    </source>
</evidence>
<feature type="domain" description="Repulsive guidance molecule N-terminal" evidence="11">
    <location>
        <begin position="94"/>
        <end position="137"/>
    </location>
</feature>
<feature type="compositionally biased region" description="Pro residues" evidence="9">
    <location>
        <begin position="157"/>
        <end position="168"/>
    </location>
</feature>
<dbReference type="RefSeq" id="XP_032824568.1">
    <property type="nucleotide sequence ID" value="XM_032968677.1"/>
</dbReference>
<evidence type="ECO:0000256" key="8">
    <source>
        <dbReference type="ARBA" id="ARBA00023288"/>
    </source>
</evidence>
<evidence type="ECO:0000259" key="10">
    <source>
        <dbReference type="Pfam" id="PF06534"/>
    </source>
</evidence>
<sequence>MSMGIGEALPRSLVNSATGVRQLLNATLGRLLLLAFLAASAHAQCRILKCNSEFVAATSGPGRSSVEDGGGVAAVGPAGPVGPIGRGRPSPGSAAPLCAALRAYSACTRRTSRACRGDLAYHSAVLGIEDLMAQNACGGTSAVAAGGGGGRLASSEPSPPPPPAPPARAGPVRRACGATRARAPPAGAYRYCGLSGDPHVRTFPGGMHACRVAGAWPLVDNEHVHVQATSVPVYGGATATATSKLTIIFKGQQHCTDERVYHAETDDLPAAFVDGTKMGGLGRRQYAASGLLVTEKVPGRHVEISAVYIGTTVAVRQVGRYLTFAIRTPAHVAEAYDHDESLGQALQLCWRGCPGTERLDQEAGGAGDGGGGGDGRTAGVFTARTARAACEERLSVDDPYFETCVFDLLTTGDLSFAQAAAFASQDAVELAPPLAVVSSREQRGGGPGALRPSAPVVAALALVAVVLMGVGGSPNS</sequence>
<evidence type="ECO:0000256" key="4">
    <source>
        <dbReference type="ARBA" id="ARBA00022622"/>
    </source>
</evidence>
<evidence type="ECO:0000313" key="12">
    <source>
        <dbReference type="Proteomes" id="UP001318040"/>
    </source>
</evidence>
<organism evidence="12 13">
    <name type="scientific">Petromyzon marinus</name>
    <name type="common">Sea lamprey</name>
    <dbReference type="NCBI Taxonomy" id="7757"/>
    <lineage>
        <taxon>Eukaryota</taxon>
        <taxon>Metazoa</taxon>
        <taxon>Chordata</taxon>
        <taxon>Craniata</taxon>
        <taxon>Vertebrata</taxon>
        <taxon>Cyclostomata</taxon>
        <taxon>Hyperoartia</taxon>
        <taxon>Petromyzontiformes</taxon>
        <taxon>Petromyzontidae</taxon>
        <taxon>Petromyzon</taxon>
    </lineage>
</organism>
<comment type="similarity">
    <text evidence="2">Belongs to the repulsive guidance molecule (RGM) family.</text>
</comment>
<name>A0AAJ7TXM1_PETMA</name>
<comment type="subcellular location">
    <subcellularLocation>
        <location evidence="1">Cell membrane</location>
        <topology evidence="1">Lipid-anchor</topology>
        <topology evidence="1">GPI-anchor</topology>
    </subcellularLocation>
</comment>
<dbReference type="Gene3D" id="3.40.1000.10">
    <property type="entry name" value="Mog1/PsbP, alpha/beta/alpha sandwich"/>
    <property type="match status" value="1"/>
</dbReference>
<dbReference type="GO" id="GO:0015026">
    <property type="term" value="F:coreceptor activity"/>
    <property type="evidence" value="ECO:0007669"/>
    <property type="project" value="TreeGrafter"/>
</dbReference>
<evidence type="ECO:0000256" key="9">
    <source>
        <dbReference type="SAM" id="MobiDB-lite"/>
    </source>
</evidence>
<evidence type="ECO:0000256" key="5">
    <source>
        <dbReference type="ARBA" id="ARBA00022729"/>
    </source>
</evidence>
<keyword evidence="12" id="KW-1185">Reference proteome</keyword>
<proteinExistence type="inferred from homology"/>
<dbReference type="InterPro" id="IPR040287">
    <property type="entry name" value="RGM"/>
</dbReference>
<evidence type="ECO:0000256" key="3">
    <source>
        <dbReference type="ARBA" id="ARBA00022475"/>
    </source>
</evidence>
<keyword evidence="3" id="KW-1003">Cell membrane</keyword>
<evidence type="ECO:0000256" key="2">
    <source>
        <dbReference type="ARBA" id="ARBA00005321"/>
    </source>
</evidence>
<accession>A0AAJ7TXM1</accession>
<dbReference type="GeneID" id="116950701"/>
<reference evidence="13" key="1">
    <citation type="submission" date="2025-08" db="UniProtKB">
        <authorList>
            <consortium name="RefSeq"/>
        </authorList>
    </citation>
    <scope>IDENTIFICATION</scope>
    <source>
        <tissue evidence="13">Sperm</tissue>
    </source>
</reference>
<feature type="region of interest" description="Disordered" evidence="9">
    <location>
        <begin position="147"/>
        <end position="174"/>
    </location>
</feature>